<gene>
    <name evidence="2" type="ORF">HHJ77_10985</name>
    <name evidence="1" type="ORF">HHJ78_04270</name>
    <name evidence="3" type="ORF">NCTC11819_00109</name>
</gene>
<dbReference type="Proteomes" id="UP000578252">
    <property type="component" value="Unassembled WGS sequence"/>
</dbReference>
<proteinExistence type="predicted"/>
<dbReference type="AlphaFoldDB" id="A0A7Y0YJ21"/>
<name>A0A7Y0YJ21_9ACTO</name>
<dbReference type="Proteomes" id="UP000255284">
    <property type="component" value="Unassembled WGS sequence"/>
</dbReference>
<evidence type="ECO:0000313" key="3">
    <source>
        <dbReference type="EMBL" id="STO15569.1"/>
    </source>
</evidence>
<dbReference type="RefSeq" id="WP_115325465.1">
    <property type="nucleotide sequence ID" value="NZ_JABCUQ010000034.1"/>
</dbReference>
<reference evidence="5 6" key="2">
    <citation type="submission" date="2020-04" db="EMBL/GenBank/DDBJ databases">
        <title>Antimicrobial susceptibility and clonality of vaginal-derived multi-drug resistant Mobiluncus isolates in China.</title>
        <authorList>
            <person name="Zhang X."/>
        </authorList>
    </citation>
    <scope>NUCLEOTIDE SEQUENCE [LARGE SCALE GENOMIC DNA]</scope>
    <source>
        <strain evidence="2 5">12</strain>
        <strain evidence="1 6">13</strain>
    </source>
</reference>
<evidence type="ECO:0000313" key="5">
    <source>
        <dbReference type="Proteomes" id="UP000575397"/>
    </source>
</evidence>
<dbReference type="Proteomes" id="UP000575397">
    <property type="component" value="Unassembled WGS sequence"/>
</dbReference>
<organism evidence="2 5">
    <name type="scientific">Mobiluncus mulieris</name>
    <dbReference type="NCBI Taxonomy" id="2052"/>
    <lineage>
        <taxon>Bacteria</taxon>
        <taxon>Bacillati</taxon>
        <taxon>Actinomycetota</taxon>
        <taxon>Actinomycetes</taxon>
        <taxon>Actinomycetales</taxon>
        <taxon>Actinomycetaceae</taxon>
        <taxon>Mobiluncus</taxon>
    </lineage>
</organism>
<sequence>MSDVDVEKPGWLADREEQARTWRESMDAVVAGLVDTEKLRGFVEGAVGMPGRSVGNTALVLFQFAQLKESGLVSADRPTACLGFHEWKTRGRHVQTGQQGMKILRPVTGRLIPSGVVGAGGKPKMRVLRSGEQPPEGVVPKVKVFGFQASTVFDVSQTEGYPIVSRDKTAPAPDLVRDAVAAELRRLGYGVRLGAGQEMDDRMVSASLGALTLPGENLVLIRSEDTVTQVEALTHELGHITMGHAGQHSTRRGRKEVEADVVAGMLNMAYGLNTWPIQEGYDSAWAGAENVTQMVGKTLDSARRRAGEHSASIAASVGVADPLAPLEIPPVGAAAQALKETGIQSSAIEVAPHETANVPPPLVRIDQPGM</sequence>
<evidence type="ECO:0000313" key="4">
    <source>
        <dbReference type="Proteomes" id="UP000255284"/>
    </source>
</evidence>
<dbReference type="EMBL" id="JABCUS010000036">
    <property type="protein sequence ID" value="NMX04409.1"/>
    <property type="molecule type" value="Genomic_DNA"/>
</dbReference>
<comment type="caution">
    <text evidence="2">The sequence shown here is derived from an EMBL/GenBank/DDBJ whole genome shotgun (WGS) entry which is preliminary data.</text>
</comment>
<dbReference type="EMBL" id="UGGQ01000006">
    <property type="protein sequence ID" value="STO15569.1"/>
    <property type="molecule type" value="Genomic_DNA"/>
</dbReference>
<evidence type="ECO:0000313" key="1">
    <source>
        <dbReference type="EMBL" id="NMW64761.1"/>
    </source>
</evidence>
<dbReference type="GeneID" id="61167624"/>
<accession>A0A7Y0YJ21</accession>
<dbReference type="EMBL" id="JABCUR010000003">
    <property type="protein sequence ID" value="NMW64761.1"/>
    <property type="molecule type" value="Genomic_DNA"/>
</dbReference>
<evidence type="ECO:0000313" key="6">
    <source>
        <dbReference type="Proteomes" id="UP000578252"/>
    </source>
</evidence>
<reference evidence="3 4" key="1">
    <citation type="submission" date="2018-06" db="EMBL/GenBank/DDBJ databases">
        <authorList>
            <consortium name="Pathogen Informatics"/>
            <person name="Doyle S."/>
        </authorList>
    </citation>
    <scope>NUCLEOTIDE SEQUENCE [LARGE SCALE GENOMIC DNA]</scope>
    <source>
        <strain evidence="3 4">NCTC11819</strain>
    </source>
</reference>
<protein>
    <recommendedName>
        <fullName evidence="7">ImmA/IrrE family metallo-endopeptidase</fullName>
    </recommendedName>
</protein>
<evidence type="ECO:0000313" key="2">
    <source>
        <dbReference type="EMBL" id="NMX04409.1"/>
    </source>
</evidence>
<evidence type="ECO:0008006" key="7">
    <source>
        <dbReference type="Google" id="ProtNLM"/>
    </source>
</evidence>